<proteinExistence type="predicted"/>
<dbReference type="PROSITE" id="PS50076">
    <property type="entry name" value="DNAJ_2"/>
    <property type="match status" value="1"/>
</dbReference>
<reference evidence="3" key="1">
    <citation type="journal article" date="2023" name="Nat. Commun.">
        <title>Diploid and tetraploid genomes of Acorus and the evolution of monocots.</title>
        <authorList>
            <person name="Ma L."/>
            <person name="Liu K.W."/>
            <person name="Li Z."/>
            <person name="Hsiao Y.Y."/>
            <person name="Qi Y."/>
            <person name="Fu T."/>
            <person name="Tang G.D."/>
            <person name="Zhang D."/>
            <person name="Sun W.H."/>
            <person name="Liu D.K."/>
            <person name="Li Y."/>
            <person name="Chen G.Z."/>
            <person name="Liu X.D."/>
            <person name="Liao X.Y."/>
            <person name="Jiang Y.T."/>
            <person name="Yu X."/>
            <person name="Hao Y."/>
            <person name="Huang J."/>
            <person name="Zhao X.W."/>
            <person name="Ke S."/>
            <person name="Chen Y.Y."/>
            <person name="Wu W.L."/>
            <person name="Hsu J.L."/>
            <person name="Lin Y.F."/>
            <person name="Huang M.D."/>
            <person name="Li C.Y."/>
            <person name="Huang L."/>
            <person name="Wang Z.W."/>
            <person name="Zhao X."/>
            <person name="Zhong W.Y."/>
            <person name="Peng D.H."/>
            <person name="Ahmad S."/>
            <person name="Lan S."/>
            <person name="Zhang J.S."/>
            <person name="Tsai W.C."/>
            <person name="Van de Peer Y."/>
            <person name="Liu Z.J."/>
        </authorList>
    </citation>
    <scope>NUCLEOTIDE SEQUENCE</scope>
    <source>
        <strain evidence="3">SCP</strain>
    </source>
</reference>
<evidence type="ECO:0000313" key="3">
    <source>
        <dbReference type="EMBL" id="KAK1280776.1"/>
    </source>
</evidence>
<accession>A0AAV9BWW1</accession>
<dbReference type="Pfam" id="PF00226">
    <property type="entry name" value="DnaJ"/>
    <property type="match status" value="1"/>
</dbReference>
<dbReference type="EMBL" id="JAUJYN010000001">
    <property type="protein sequence ID" value="KAK1280776.1"/>
    <property type="molecule type" value="Genomic_DNA"/>
</dbReference>
<evidence type="ECO:0000313" key="4">
    <source>
        <dbReference type="Proteomes" id="UP001179952"/>
    </source>
</evidence>
<dbReference type="InterPro" id="IPR036869">
    <property type="entry name" value="J_dom_sf"/>
</dbReference>
<dbReference type="SUPFAM" id="SSF46565">
    <property type="entry name" value="Chaperone J-domain"/>
    <property type="match status" value="1"/>
</dbReference>
<protein>
    <recommendedName>
        <fullName evidence="2">J domain-containing protein</fullName>
    </recommendedName>
</protein>
<evidence type="ECO:0000259" key="2">
    <source>
        <dbReference type="PROSITE" id="PS50076"/>
    </source>
</evidence>
<dbReference type="InterPro" id="IPR001623">
    <property type="entry name" value="DnaJ_domain"/>
</dbReference>
<dbReference type="Gene3D" id="1.10.287.110">
    <property type="entry name" value="DnaJ domain"/>
    <property type="match status" value="1"/>
</dbReference>
<feature type="domain" description="J" evidence="2">
    <location>
        <begin position="1"/>
        <end position="48"/>
    </location>
</feature>
<comment type="caution">
    <text evidence="3">The sequence shown here is derived from an EMBL/GenBank/DDBJ whole genome shotgun (WGS) entry which is preliminary data.</text>
</comment>
<dbReference type="PANTHER" id="PTHR44743:SF10">
    <property type="entry name" value="J DOMAIN-CONTAINING PROTEIN"/>
    <property type="match status" value="1"/>
</dbReference>
<reference evidence="3" key="2">
    <citation type="submission" date="2023-06" db="EMBL/GenBank/DDBJ databases">
        <authorList>
            <person name="Ma L."/>
            <person name="Liu K.-W."/>
            <person name="Li Z."/>
            <person name="Hsiao Y.-Y."/>
            <person name="Qi Y."/>
            <person name="Fu T."/>
            <person name="Tang G."/>
            <person name="Zhang D."/>
            <person name="Sun W.-H."/>
            <person name="Liu D.-K."/>
            <person name="Li Y."/>
            <person name="Chen G.-Z."/>
            <person name="Liu X.-D."/>
            <person name="Liao X.-Y."/>
            <person name="Jiang Y.-T."/>
            <person name="Yu X."/>
            <person name="Hao Y."/>
            <person name="Huang J."/>
            <person name="Zhao X.-W."/>
            <person name="Ke S."/>
            <person name="Chen Y.-Y."/>
            <person name="Wu W.-L."/>
            <person name="Hsu J.-L."/>
            <person name="Lin Y.-F."/>
            <person name="Huang M.-D."/>
            <person name="Li C.-Y."/>
            <person name="Huang L."/>
            <person name="Wang Z.-W."/>
            <person name="Zhao X."/>
            <person name="Zhong W.-Y."/>
            <person name="Peng D.-H."/>
            <person name="Ahmad S."/>
            <person name="Lan S."/>
            <person name="Zhang J.-S."/>
            <person name="Tsai W.-C."/>
            <person name="Van De Peer Y."/>
            <person name="Liu Z.-J."/>
        </authorList>
    </citation>
    <scope>NUCLEOTIDE SEQUENCE</scope>
    <source>
        <strain evidence="3">SCP</strain>
        <tissue evidence="3">Leaves</tissue>
    </source>
</reference>
<dbReference type="GO" id="GO:0005783">
    <property type="term" value="C:endoplasmic reticulum"/>
    <property type="evidence" value="ECO:0007669"/>
    <property type="project" value="UniProtKB-ARBA"/>
</dbReference>
<gene>
    <name evidence="3" type="ORF">QJS04_geneDACA002937</name>
</gene>
<dbReference type="Proteomes" id="UP001179952">
    <property type="component" value="Unassembled WGS sequence"/>
</dbReference>
<keyword evidence="4" id="KW-1185">Reference proteome</keyword>
<dbReference type="AlphaFoldDB" id="A0AAV9BWW1"/>
<feature type="region of interest" description="Disordered" evidence="1">
    <location>
        <begin position="1"/>
        <end position="22"/>
    </location>
</feature>
<organism evidence="3 4">
    <name type="scientific">Acorus gramineus</name>
    <name type="common">Dwarf sweet flag</name>
    <dbReference type="NCBI Taxonomy" id="55184"/>
    <lineage>
        <taxon>Eukaryota</taxon>
        <taxon>Viridiplantae</taxon>
        <taxon>Streptophyta</taxon>
        <taxon>Embryophyta</taxon>
        <taxon>Tracheophyta</taxon>
        <taxon>Spermatophyta</taxon>
        <taxon>Magnoliopsida</taxon>
        <taxon>Liliopsida</taxon>
        <taxon>Acoraceae</taxon>
        <taxon>Acorus</taxon>
    </lineage>
</organism>
<dbReference type="CDD" id="cd06257">
    <property type="entry name" value="DnaJ"/>
    <property type="match status" value="1"/>
</dbReference>
<evidence type="ECO:0000256" key="1">
    <source>
        <dbReference type="SAM" id="MobiDB-lite"/>
    </source>
</evidence>
<name>A0AAV9BWW1_ACOGR</name>
<dbReference type="PANTHER" id="PTHR44743">
    <property type="entry name" value="PUTATIVE, EXPRESSED-RELATED"/>
    <property type="match status" value="1"/>
</dbReference>
<sequence>MRWHPDRWTRGKVDPSHAEEAKRRFQQIQEAYTVLSDHRKRTLYDAGLYDPFDEAEDIDGFSGFVKEMMSLMEDVRREVR</sequence>